<dbReference type="RefSeq" id="WP_187468465.1">
    <property type="nucleotide sequence ID" value="NZ_JACSIT010000152.1"/>
</dbReference>
<dbReference type="Proteomes" id="UP000650081">
    <property type="component" value="Unassembled WGS sequence"/>
</dbReference>
<dbReference type="AlphaFoldDB" id="A0A923TAF9"/>
<evidence type="ECO:0000313" key="1">
    <source>
        <dbReference type="EMBL" id="MBC6996459.1"/>
    </source>
</evidence>
<name>A0A923TAF9_9BACT</name>
<keyword evidence="2" id="KW-1185">Reference proteome</keyword>
<dbReference type="EMBL" id="JACSIT010000152">
    <property type="protein sequence ID" value="MBC6996459.1"/>
    <property type="molecule type" value="Genomic_DNA"/>
</dbReference>
<sequence length="260" mass="29554">MPKHLRLFSLLIFTLLPIVQLAACKCAYEYLVDRISQSEFVARIAINSVQPDPNDKDYHLLEITLLESFKGAKPDTLRVHSRLTSSCAFLPKENTEWLVFASRWKGRLSFGYCSGSKNMATPSHFYSSRAAHNYQQSLHRKLNFLRTITGQGITVENEYELGVKIKGGALDAFKGMDGNVGDFSLFQYEVRPNLSIRSRKVLIPFRNAQLAKKVNKMMRKAGPAVKWKVTSIPETTYLHVALFYYAGEGDHPSFISFYDL</sequence>
<dbReference type="Gene3D" id="2.40.50.120">
    <property type="match status" value="1"/>
</dbReference>
<dbReference type="InterPro" id="IPR008993">
    <property type="entry name" value="TIMP-like_OB-fold"/>
</dbReference>
<comment type="caution">
    <text evidence="1">The sequence shown here is derived from an EMBL/GenBank/DDBJ whole genome shotgun (WGS) entry which is preliminary data.</text>
</comment>
<dbReference type="SUPFAM" id="SSF50242">
    <property type="entry name" value="TIMP-like"/>
    <property type="match status" value="1"/>
</dbReference>
<evidence type="ECO:0000313" key="2">
    <source>
        <dbReference type="Proteomes" id="UP000650081"/>
    </source>
</evidence>
<reference evidence="1" key="1">
    <citation type="submission" date="2020-08" db="EMBL/GenBank/DDBJ databases">
        <title>Lewinella bacteria from marine environments.</title>
        <authorList>
            <person name="Zhong Y."/>
        </authorList>
    </citation>
    <scope>NUCLEOTIDE SEQUENCE</scope>
    <source>
        <strain evidence="1">KCTC 42187</strain>
    </source>
</reference>
<proteinExistence type="predicted"/>
<accession>A0A923TAF9</accession>
<gene>
    <name evidence="1" type="ORF">H9S92_19965</name>
</gene>
<protein>
    <submittedName>
        <fullName evidence="1">Uncharacterized protein</fullName>
    </submittedName>
</protein>
<organism evidence="1 2">
    <name type="scientific">Neolewinella lacunae</name>
    <dbReference type="NCBI Taxonomy" id="1517758"/>
    <lineage>
        <taxon>Bacteria</taxon>
        <taxon>Pseudomonadati</taxon>
        <taxon>Bacteroidota</taxon>
        <taxon>Saprospiria</taxon>
        <taxon>Saprospirales</taxon>
        <taxon>Lewinellaceae</taxon>
        <taxon>Neolewinella</taxon>
    </lineage>
</organism>